<dbReference type="AlphaFoldDB" id="A0A9W7XB33"/>
<sequence length="92" mass="9580">MSCGLRRLSNEKGFMVIVTINTVESDVYMGALYKGQGGSAIVLADSSTTKTRKITSGKRSHSSPSKTTAMKLFAAHQGTGDDAAEPGVGKNA</sequence>
<accession>A0A9W7XB33</accession>
<evidence type="ECO:0000313" key="2">
    <source>
        <dbReference type="Proteomes" id="UP001164776"/>
    </source>
</evidence>
<name>A0A9W7XB33_9POAL</name>
<comment type="caution">
    <text evidence="1">The sequence shown here is derived from an EMBL/GenBank/DDBJ whole genome shotgun (WGS) entry which is preliminary data.</text>
</comment>
<protein>
    <submittedName>
        <fullName evidence="1">Uncharacterized protein</fullName>
    </submittedName>
</protein>
<proteinExistence type="predicted"/>
<dbReference type="EMBL" id="MU629482">
    <property type="protein sequence ID" value="KAJ1256738.1"/>
    <property type="molecule type" value="Genomic_DNA"/>
</dbReference>
<gene>
    <name evidence="1" type="ORF">BS78_K318900</name>
</gene>
<evidence type="ECO:0000313" key="1">
    <source>
        <dbReference type="EMBL" id="KAJ1256738.1"/>
    </source>
</evidence>
<reference evidence="1 2" key="1">
    <citation type="submission" date="2022-10" db="EMBL/GenBank/DDBJ databases">
        <title>WGS assembly of Paspalum vaginatum 540-79.</title>
        <authorList>
            <person name="Sun G."/>
            <person name="Wase N."/>
            <person name="Shu S."/>
            <person name="Jenkins J."/>
            <person name="Zhou B."/>
            <person name="Torres-Rodriguez J."/>
            <person name="Chen C."/>
            <person name="Sandor L."/>
            <person name="Plott C."/>
            <person name="Yoshinga Y."/>
            <person name="Daum C."/>
            <person name="Qi P."/>
            <person name="Barry K."/>
            <person name="Lipzen A."/>
            <person name="Berry L."/>
            <person name="Pedersen C."/>
            <person name="Gottilla T."/>
            <person name="Foltz A."/>
            <person name="Yu H."/>
            <person name="O'Malley R."/>
            <person name="Zhang C."/>
            <person name="Devos K."/>
            <person name="Sigmon B."/>
            <person name="Yu B."/>
            <person name="Obata T."/>
            <person name="Schmutz J."/>
            <person name="Schnable J."/>
        </authorList>
    </citation>
    <scope>NUCLEOTIDE SEQUENCE [LARGE SCALE GENOMIC DNA]</scope>
    <source>
        <strain evidence="2">cv. 540-79</strain>
    </source>
</reference>
<organism evidence="1 2">
    <name type="scientific">Paspalum vaginatum</name>
    <name type="common">seashore paspalum</name>
    <dbReference type="NCBI Taxonomy" id="158149"/>
    <lineage>
        <taxon>Eukaryota</taxon>
        <taxon>Viridiplantae</taxon>
        <taxon>Streptophyta</taxon>
        <taxon>Embryophyta</taxon>
        <taxon>Tracheophyta</taxon>
        <taxon>Spermatophyta</taxon>
        <taxon>Magnoliopsida</taxon>
        <taxon>Liliopsida</taxon>
        <taxon>Poales</taxon>
        <taxon>Poaceae</taxon>
        <taxon>PACMAD clade</taxon>
        <taxon>Panicoideae</taxon>
        <taxon>Andropogonodae</taxon>
        <taxon>Paspaleae</taxon>
        <taxon>Paspalinae</taxon>
        <taxon>Paspalum</taxon>
    </lineage>
</organism>
<keyword evidence="2" id="KW-1185">Reference proteome</keyword>
<dbReference type="Proteomes" id="UP001164776">
    <property type="component" value="Unassembled WGS sequence"/>
</dbReference>